<evidence type="ECO:0000256" key="1">
    <source>
        <dbReference type="SAM" id="MobiDB-lite"/>
    </source>
</evidence>
<keyword evidence="4" id="KW-1185">Reference proteome</keyword>
<comment type="caution">
    <text evidence="3">The sequence shown here is derived from an EMBL/GenBank/DDBJ whole genome shotgun (WGS) entry which is preliminary data.</text>
</comment>
<feature type="transmembrane region" description="Helical" evidence="2">
    <location>
        <begin position="238"/>
        <end position="261"/>
    </location>
</feature>
<feature type="region of interest" description="Disordered" evidence="1">
    <location>
        <begin position="1"/>
        <end position="30"/>
    </location>
</feature>
<dbReference type="Proteomes" id="UP000316242">
    <property type="component" value="Unassembled WGS sequence"/>
</dbReference>
<sequence length="368" mass="39113">MLMTLTDTAPRPSSDSTQTVSVDAKPSPAPKRAPLGWGKLALTMLIPFFLCAIMGLFYLGAFHAPSPHNVQVAVVGGSAQSKVFAQTLQDESDGALGVRTVADAAQARKLVGQRELAAAYETGNGTATLYISSAASETSANIAQKIFMDVAYEQDLPLRIEDVVPTGAQDTTGQGLFFLLVALSIGGYASAVPLAGFMGKVKLPVRLFLAAVAAAVVATIAVIIAGPVYGIIESRFTGIWLTSWVYAAGITLLGLGLHPLLRHWTTPVLTLCFVALNFTSSGGIFQPQMQPGFYGALNSFWNGAGWLHAVQTLVYFPEQSISIDILRLLLWLIPGILLVILTHAWSVHRTRIANEHAAIQDVEEAVAA</sequence>
<organism evidence="3 4">
    <name type="scientific">Glutamicibacter nicotianae</name>
    <name type="common">Arthrobacter nicotianae</name>
    <dbReference type="NCBI Taxonomy" id="37929"/>
    <lineage>
        <taxon>Bacteria</taxon>
        <taxon>Bacillati</taxon>
        <taxon>Actinomycetota</taxon>
        <taxon>Actinomycetes</taxon>
        <taxon>Micrococcales</taxon>
        <taxon>Micrococcaceae</taxon>
        <taxon>Glutamicibacter</taxon>
    </lineage>
</organism>
<feature type="transmembrane region" description="Helical" evidence="2">
    <location>
        <begin position="40"/>
        <end position="61"/>
    </location>
</feature>
<evidence type="ECO:0000256" key="2">
    <source>
        <dbReference type="SAM" id="Phobius"/>
    </source>
</evidence>
<gene>
    <name evidence="3" type="ORF">ANI01nite_12600</name>
</gene>
<name>A0ABQ0RJR9_GLUNI</name>
<feature type="transmembrane region" description="Helical" evidence="2">
    <location>
        <begin position="268"/>
        <end position="287"/>
    </location>
</feature>
<keyword evidence="2" id="KW-1133">Transmembrane helix</keyword>
<feature type="transmembrane region" description="Helical" evidence="2">
    <location>
        <begin position="207"/>
        <end position="232"/>
    </location>
</feature>
<dbReference type="EMBL" id="BJNE01000004">
    <property type="protein sequence ID" value="GEC12057.1"/>
    <property type="molecule type" value="Genomic_DNA"/>
</dbReference>
<feature type="compositionally biased region" description="Polar residues" evidence="1">
    <location>
        <begin position="1"/>
        <end position="21"/>
    </location>
</feature>
<reference evidence="3 4" key="1">
    <citation type="submission" date="2019-06" db="EMBL/GenBank/DDBJ databases">
        <title>Whole genome shotgun sequence of Glutamicibacter nicotianae NBRC 14234.</title>
        <authorList>
            <person name="Hosoyama A."/>
            <person name="Uohara A."/>
            <person name="Ohji S."/>
            <person name="Ichikawa N."/>
        </authorList>
    </citation>
    <scope>NUCLEOTIDE SEQUENCE [LARGE SCALE GENOMIC DNA]</scope>
    <source>
        <strain evidence="3 4">NBRC 14234</strain>
    </source>
</reference>
<feature type="transmembrane region" description="Helical" evidence="2">
    <location>
        <begin position="299"/>
        <end position="316"/>
    </location>
</feature>
<feature type="transmembrane region" description="Helical" evidence="2">
    <location>
        <begin position="175"/>
        <end position="195"/>
    </location>
</feature>
<accession>A0ABQ0RJR9</accession>
<protein>
    <submittedName>
        <fullName evidence="3">Membrane protein</fullName>
    </submittedName>
</protein>
<keyword evidence="2" id="KW-0812">Transmembrane</keyword>
<evidence type="ECO:0000313" key="4">
    <source>
        <dbReference type="Proteomes" id="UP000316242"/>
    </source>
</evidence>
<keyword evidence="2" id="KW-0472">Membrane</keyword>
<feature type="transmembrane region" description="Helical" evidence="2">
    <location>
        <begin position="328"/>
        <end position="346"/>
    </location>
</feature>
<evidence type="ECO:0000313" key="3">
    <source>
        <dbReference type="EMBL" id="GEC12057.1"/>
    </source>
</evidence>
<proteinExistence type="predicted"/>